<protein>
    <submittedName>
        <fullName evidence="1">Uncharacterized protein</fullName>
    </submittedName>
</protein>
<evidence type="ECO:0000313" key="1">
    <source>
        <dbReference type="EMBL" id="CAF4834548.1"/>
    </source>
</evidence>
<name>A0A8S3BKJ5_9BILA</name>
<comment type="caution">
    <text evidence="1">The sequence shown here is derived from an EMBL/GenBank/DDBJ whole genome shotgun (WGS) entry which is preliminary data.</text>
</comment>
<accession>A0A8S3BKJ5</accession>
<feature type="non-terminal residue" evidence="1">
    <location>
        <position position="1"/>
    </location>
</feature>
<proteinExistence type="predicted"/>
<dbReference type="Proteomes" id="UP000681720">
    <property type="component" value="Unassembled WGS sequence"/>
</dbReference>
<reference evidence="1" key="1">
    <citation type="submission" date="2021-02" db="EMBL/GenBank/DDBJ databases">
        <authorList>
            <person name="Nowell W R."/>
        </authorList>
    </citation>
    <scope>NUCLEOTIDE SEQUENCE</scope>
</reference>
<dbReference type="AlphaFoldDB" id="A0A8S3BKJ5"/>
<organism evidence="1 2">
    <name type="scientific">Rotaria magnacalcarata</name>
    <dbReference type="NCBI Taxonomy" id="392030"/>
    <lineage>
        <taxon>Eukaryota</taxon>
        <taxon>Metazoa</taxon>
        <taxon>Spiralia</taxon>
        <taxon>Gnathifera</taxon>
        <taxon>Rotifera</taxon>
        <taxon>Eurotatoria</taxon>
        <taxon>Bdelloidea</taxon>
        <taxon>Philodinida</taxon>
        <taxon>Philodinidae</taxon>
        <taxon>Rotaria</taxon>
    </lineage>
</organism>
<gene>
    <name evidence="1" type="ORF">GIL414_LOCUS48623</name>
</gene>
<dbReference type="EMBL" id="CAJOBJ010158078">
    <property type="protein sequence ID" value="CAF4834548.1"/>
    <property type="molecule type" value="Genomic_DNA"/>
</dbReference>
<evidence type="ECO:0000313" key="2">
    <source>
        <dbReference type="Proteomes" id="UP000681720"/>
    </source>
</evidence>
<sequence length="47" mass="5200">RYDSPEMCDLYRSGIGKVPCLSYFEAEETPVKTITAHAAVGSFDTDQ</sequence>